<gene>
    <name evidence="4" type="ORF">SMALB_1932</name>
</gene>
<dbReference type="InterPro" id="IPR000873">
    <property type="entry name" value="AMP-dep_synth/lig_dom"/>
</dbReference>
<proteinExistence type="predicted"/>
<dbReference type="SUPFAM" id="SSF56801">
    <property type="entry name" value="Acetyl-CoA synthetase-like"/>
    <property type="match status" value="1"/>
</dbReference>
<feature type="transmembrane region" description="Helical" evidence="2">
    <location>
        <begin position="41"/>
        <end position="61"/>
    </location>
</feature>
<accession>A0A7X5X1V8</accession>
<keyword evidence="2" id="KW-1133">Transmembrane helix</keyword>
<evidence type="ECO:0000313" key="5">
    <source>
        <dbReference type="Proteomes" id="UP000536624"/>
    </source>
</evidence>
<dbReference type="EMBL" id="JAALLH010000001">
    <property type="protein sequence ID" value="NIY63986.1"/>
    <property type="molecule type" value="Genomic_DNA"/>
</dbReference>
<name>A0A7X5X1V8_STRMQ</name>
<comment type="caution">
    <text evidence="4">The sequence shown here is derived from an EMBL/GenBank/DDBJ whole genome shotgun (WGS) entry which is preliminary data.</text>
</comment>
<evidence type="ECO:0000259" key="3">
    <source>
        <dbReference type="Pfam" id="PF00501"/>
    </source>
</evidence>
<protein>
    <submittedName>
        <fullName evidence="4">Rifamycin polyketide synthase</fullName>
    </submittedName>
</protein>
<reference evidence="4 5" key="1">
    <citation type="submission" date="2020-02" db="EMBL/GenBank/DDBJ databases">
        <title>Streptomyces malaysiensis DSM14702 (JHCC583434, PFL_A843) Genome sequencing and assembly.</title>
        <authorList>
            <person name="Samborskyy M."/>
        </authorList>
    </citation>
    <scope>NUCLEOTIDE SEQUENCE [LARGE SCALE GENOMIC DNA]</scope>
    <source>
        <strain evidence="4 5">DSM 14702</strain>
    </source>
</reference>
<keyword evidence="2" id="KW-0812">Transmembrane</keyword>
<keyword evidence="2" id="KW-0472">Membrane</keyword>
<sequence>MTYRELERRTARLAGHLAGLVGVLGLSERDRVLWPLPLHHAMSRVVCFLGVTAVGASAVLLPRFSVAGVLGELRCGDGSFTLLGGVPTTYSALLDAVRVEADGKEGGKDGAGLGAPALRGCISGGAAAGPGFRESFEAVCRVPLSGALRQHGGGPGHHGGAGRGDGGRGMLAGCCPAPGSGSAGAPTAGSRARASCGSAGPGSWPVSTAGRTPPRRYCATAGSARATWPGSTPPVNW</sequence>
<dbReference type="InterPro" id="IPR042099">
    <property type="entry name" value="ANL_N_sf"/>
</dbReference>
<feature type="compositionally biased region" description="Low complexity" evidence="1">
    <location>
        <begin position="182"/>
        <end position="203"/>
    </location>
</feature>
<feature type="region of interest" description="Disordered" evidence="1">
    <location>
        <begin position="182"/>
        <end position="212"/>
    </location>
</feature>
<dbReference type="Proteomes" id="UP000536624">
    <property type="component" value="Unassembled WGS sequence"/>
</dbReference>
<evidence type="ECO:0000256" key="2">
    <source>
        <dbReference type="SAM" id="Phobius"/>
    </source>
</evidence>
<dbReference type="AlphaFoldDB" id="A0A7X5X1V8"/>
<dbReference type="Gene3D" id="3.40.50.12780">
    <property type="entry name" value="N-terminal domain of ligase-like"/>
    <property type="match status" value="1"/>
</dbReference>
<dbReference type="Pfam" id="PF00501">
    <property type="entry name" value="AMP-binding"/>
    <property type="match status" value="1"/>
</dbReference>
<organism evidence="4 5">
    <name type="scientific">Streptomyces malaysiensis</name>
    <dbReference type="NCBI Taxonomy" id="92644"/>
    <lineage>
        <taxon>Bacteria</taxon>
        <taxon>Bacillati</taxon>
        <taxon>Actinomycetota</taxon>
        <taxon>Actinomycetes</taxon>
        <taxon>Kitasatosporales</taxon>
        <taxon>Streptomycetaceae</taxon>
        <taxon>Streptomyces</taxon>
        <taxon>Streptomyces violaceusniger group</taxon>
    </lineage>
</organism>
<evidence type="ECO:0000256" key="1">
    <source>
        <dbReference type="SAM" id="MobiDB-lite"/>
    </source>
</evidence>
<evidence type="ECO:0000313" key="4">
    <source>
        <dbReference type="EMBL" id="NIY63986.1"/>
    </source>
</evidence>
<feature type="domain" description="AMP-dependent synthetase/ligase" evidence="3">
    <location>
        <begin position="25"/>
        <end position="142"/>
    </location>
</feature>